<evidence type="ECO:0000256" key="8">
    <source>
        <dbReference type="ARBA" id="ARBA00022917"/>
    </source>
</evidence>
<dbReference type="InterPro" id="IPR008925">
    <property type="entry name" value="aa_tRNA-synth_I_cd-bd_sf"/>
</dbReference>
<dbReference type="PRINTS" id="PR00987">
    <property type="entry name" value="TRNASYNTHGLU"/>
</dbReference>
<dbReference type="GO" id="GO:0004818">
    <property type="term" value="F:glutamate-tRNA ligase activity"/>
    <property type="evidence" value="ECO:0007669"/>
    <property type="project" value="UniProtKB-UniRule"/>
</dbReference>
<comment type="subcellular location">
    <subcellularLocation>
        <location evidence="1 10">Cytoplasm</location>
    </subcellularLocation>
</comment>
<feature type="short sequence motif" description="'HIGH' region" evidence="10">
    <location>
        <begin position="10"/>
        <end position="20"/>
    </location>
</feature>
<evidence type="ECO:0000256" key="7">
    <source>
        <dbReference type="ARBA" id="ARBA00022840"/>
    </source>
</evidence>
<dbReference type="EMBL" id="CP012333">
    <property type="protein sequence ID" value="AKU96099.1"/>
    <property type="molecule type" value="Genomic_DNA"/>
</dbReference>
<keyword evidence="4 10" id="KW-0963">Cytoplasm</keyword>
<dbReference type="GO" id="GO:0005829">
    <property type="term" value="C:cytosol"/>
    <property type="evidence" value="ECO:0007669"/>
    <property type="project" value="TreeGrafter"/>
</dbReference>
<evidence type="ECO:0000256" key="9">
    <source>
        <dbReference type="ARBA" id="ARBA00023146"/>
    </source>
</evidence>
<dbReference type="SUPFAM" id="SSF48163">
    <property type="entry name" value="An anticodon-binding domain of class I aminoacyl-tRNA synthetases"/>
    <property type="match status" value="1"/>
</dbReference>
<dbReference type="CDD" id="cd00808">
    <property type="entry name" value="GluRS_core"/>
    <property type="match status" value="1"/>
</dbReference>
<dbReference type="InterPro" id="IPR049940">
    <property type="entry name" value="GluQ/Sye"/>
</dbReference>
<comment type="caution">
    <text evidence="10">Lacks conserved residue(s) required for the propagation of feature annotation.</text>
</comment>
<dbReference type="GO" id="GO:0000049">
    <property type="term" value="F:tRNA binding"/>
    <property type="evidence" value="ECO:0007669"/>
    <property type="project" value="InterPro"/>
</dbReference>
<reference evidence="13 14" key="1">
    <citation type="submission" date="2015-08" db="EMBL/GenBank/DDBJ databases">
        <authorList>
            <person name="Babu N.S."/>
            <person name="Beckwith C.J."/>
            <person name="Beseler K.G."/>
            <person name="Brison A."/>
            <person name="Carone J.V."/>
            <person name="Caskin T.P."/>
            <person name="Diamond M."/>
            <person name="Durham M.E."/>
            <person name="Foxe J.M."/>
            <person name="Go M."/>
            <person name="Henderson B.A."/>
            <person name="Jones I.B."/>
            <person name="McGettigan J.A."/>
            <person name="Micheletti S.J."/>
            <person name="Nasrallah M.E."/>
            <person name="Ortiz D."/>
            <person name="Piller C.R."/>
            <person name="Privatt S.R."/>
            <person name="Schneider S.L."/>
            <person name="Sharp S."/>
            <person name="Smith T.C."/>
            <person name="Stanton J.D."/>
            <person name="Ullery H.E."/>
            <person name="Wilson R.J."/>
            <person name="Serrano M.G."/>
            <person name="Buck G."/>
            <person name="Lee V."/>
            <person name="Wang Y."/>
            <person name="Carvalho R."/>
            <person name="Voegtly L."/>
            <person name="Shi R."/>
            <person name="Duckworth R."/>
            <person name="Johnson A."/>
            <person name="Loviza R."/>
            <person name="Walstead R."/>
            <person name="Shah Z."/>
            <person name="Kiflezghi M."/>
            <person name="Wade K."/>
            <person name="Ball S.L."/>
            <person name="Bradley K.W."/>
            <person name="Asai D.J."/>
            <person name="Bowman C.A."/>
            <person name="Russell D.A."/>
            <person name="Pope W.H."/>
            <person name="Jacobs-Sera D."/>
            <person name="Hendrix R.W."/>
            <person name="Hatfull G.F."/>
        </authorList>
    </citation>
    <scope>NUCLEOTIDE SEQUENCE [LARGE SCALE GENOMIC DNA]</scope>
    <source>
        <strain evidence="13 14">DSM 27648</strain>
    </source>
</reference>
<dbReference type="KEGG" id="llu:AKJ09_02763"/>
<dbReference type="InterPro" id="IPR001412">
    <property type="entry name" value="aa-tRNA-synth_I_CS"/>
</dbReference>
<sequence>MSKPRLRFAPSPTGYLHIGGVRTALFNWLWARKTGGTFVLRIEDTDRERSTDASTKVILDSMNWLGLNWDEGPHPTQIHGPETGNYGPYTQMKRLDIYKEYADRLIKDRKAFRCYCTKELLDEQRAALKAKDPKAQFKYPGTCRNRTDEPNLPYVVRFMTDRSGSITYVDKVFGEVTTPNIEQQDFVLIRSDGVPLYNFGVVVDDITMEISLVARGRDHMINTPPQIMIYQALDAKVPEFAHLPMMLAPSGEKLSKRFGAVAVSEYETQGFPPDAVLNYLARFGWSHGDQEIFSKEELVQAFDWEHTGRGDGKFDPKKFLTISHEHLKSPKLMPEDEYAKRALPFVHARGLDKVTEADVKCALYTIRDRAQTFVQAADMLDPFFREPPELDEKAAAKFLVKDAAPRLRGLADALGKVTDWNEAELEKATHDWVAASGLEMKAIGQPVRVALTGRTASPGLYQVMFVIGRDVTLARLARAAEKADKT</sequence>
<keyword evidence="9 10" id="KW-0030">Aminoacyl-tRNA synthetase</keyword>
<comment type="subunit">
    <text evidence="3 10">Monomer.</text>
</comment>
<dbReference type="RefSeq" id="WP_146647440.1">
    <property type="nucleotide sequence ID" value="NZ_CP012333.1"/>
</dbReference>
<keyword evidence="7 10" id="KW-0067">ATP-binding</keyword>
<feature type="domain" description="Aminoacyl-tRNA synthetase class I anticodon-binding" evidence="12">
    <location>
        <begin position="338"/>
        <end position="479"/>
    </location>
</feature>
<dbReference type="FunFam" id="3.40.50.620:FF:000007">
    <property type="entry name" value="Glutamate--tRNA ligase"/>
    <property type="match status" value="1"/>
</dbReference>
<evidence type="ECO:0000313" key="13">
    <source>
        <dbReference type="EMBL" id="AKU96099.1"/>
    </source>
</evidence>
<keyword evidence="8 10" id="KW-0648">Protein biosynthesis</keyword>
<evidence type="ECO:0000256" key="2">
    <source>
        <dbReference type="ARBA" id="ARBA00007894"/>
    </source>
</evidence>
<dbReference type="PROSITE" id="PS00178">
    <property type="entry name" value="AA_TRNA_LIGASE_I"/>
    <property type="match status" value="1"/>
</dbReference>
<evidence type="ECO:0000256" key="5">
    <source>
        <dbReference type="ARBA" id="ARBA00022598"/>
    </source>
</evidence>
<dbReference type="GO" id="GO:0008270">
    <property type="term" value="F:zinc ion binding"/>
    <property type="evidence" value="ECO:0007669"/>
    <property type="project" value="InterPro"/>
</dbReference>
<dbReference type="GO" id="GO:0006424">
    <property type="term" value="P:glutamyl-tRNA aminoacylation"/>
    <property type="evidence" value="ECO:0007669"/>
    <property type="project" value="UniProtKB-UniRule"/>
</dbReference>
<evidence type="ECO:0000256" key="6">
    <source>
        <dbReference type="ARBA" id="ARBA00022741"/>
    </source>
</evidence>
<dbReference type="NCBIfam" id="TIGR00464">
    <property type="entry name" value="gltX_bact"/>
    <property type="match status" value="1"/>
</dbReference>
<dbReference type="InterPro" id="IPR014729">
    <property type="entry name" value="Rossmann-like_a/b/a_fold"/>
</dbReference>
<dbReference type="Pfam" id="PF00749">
    <property type="entry name" value="tRNA-synt_1c"/>
    <property type="match status" value="1"/>
</dbReference>
<keyword evidence="14" id="KW-1185">Reference proteome</keyword>
<organism evidence="13 14">
    <name type="scientific">Labilithrix luteola</name>
    <dbReference type="NCBI Taxonomy" id="1391654"/>
    <lineage>
        <taxon>Bacteria</taxon>
        <taxon>Pseudomonadati</taxon>
        <taxon>Myxococcota</taxon>
        <taxon>Polyangia</taxon>
        <taxon>Polyangiales</taxon>
        <taxon>Labilitrichaceae</taxon>
        <taxon>Labilithrix</taxon>
    </lineage>
</organism>
<evidence type="ECO:0000256" key="1">
    <source>
        <dbReference type="ARBA" id="ARBA00004496"/>
    </source>
</evidence>
<dbReference type="Proteomes" id="UP000064967">
    <property type="component" value="Chromosome"/>
</dbReference>
<evidence type="ECO:0000256" key="3">
    <source>
        <dbReference type="ARBA" id="ARBA00011245"/>
    </source>
</evidence>
<dbReference type="InterPro" id="IPR000924">
    <property type="entry name" value="Glu/Gln-tRNA-synth"/>
</dbReference>
<dbReference type="AlphaFoldDB" id="A0A0K1PSJ7"/>
<dbReference type="EC" id="6.1.1.17" evidence="10"/>
<dbReference type="PANTHER" id="PTHR43311">
    <property type="entry name" value="GLUTAMATE--TRNA LIGASE"/>
    <property type="match status" value="1"/>
</dbReference>
<accession>A0A0K1PSJ7</accession>
<feature type="short sequence motif" description="'KMSKS' region" evidence="10">
    <location>
        <begin position="253"/>
        <end position="257"/>
    </location>
</feature>
<keyword evidence="5 10" id="KW-0436">Ligase</keyword>
<dbReference type="STRING" id="1391654.AKJ09_02763"/>
<dbReference type="HAMAP" id="MF_00022">
    <property type="entry name" value="Glu_tRNA_synth_type1"/>
    <property type="match status" value="1"/>
</dbReference>
<dbReference type="PATRIC" id="fig|1391654.3.peg.2797"/>
<comment type="similarity">
    <text evidence="2 10">Belongs to the class-I aminoacyl-tRNA synthetase family. Glutamate--tRNA ligase type 1 subfamily.</text>
</comment>
<proteinExistence type="inferred from homology"/>
<feature type="binding site" evidence="10">
    <location>
        <position position="256"/>
    </location>
    <ligand>
        <name>ATP</name>
        <dbReference type="ChEBI" id="CHEBI:30616"/>
    </ligand>
</feature>
<evidence type="ECO:0000256" key="10">
    <source>
        <dbReference type="HAMAP-Rule" id="MF_00022"/>
    </source>
</evidence>
<dbReference type="GO" id="GO:0005524">
    <property type="term" value="F:ATP binding"/>
    <property type="evidence" value="ECO:0007669"/>
    <property type="project" value="UniProtKB-UniRule"/>
</dbReference>
<comment type="function">
    <text evidence="10">Catalyzes the attachment of glutamate to tRNA(Glu) in a two-step reaction: glutamate is first activated by ATP to form Glu-AMP and then transferred to the acceptor end of tRNA(Glu).</text>
</comment>
<dbReference type="Gene3D" id="3.40.50.620">
    <property type="entry name" value="HUPs"/>
    <property type="match status" value="1"/>
</dbReference>
<dbReference type="InterPro" id="IPR033910">
    <property type="entry name" value="GluRS_core"/>
</dbReference>
<dbReference type="InterPro" id="IPR045462">
    <property type="entry name" value="aa-tRNA-synth_I_cd-bd"/>
</dbReference>
<evidence type="ECO:0000313" key="14">
    <source>
        <dbReference type="Proteomes" id="UP000064967"/>
    </source>
</evidence>
<feature type="domain" description="Glutamyl/glutaminyl-tRNA synthetase class Ib catalytic" evidence="11">
    <location>
        <begin position="5"/>
        <end position="318"/>
    </location>
</feature>
<evidence type="ECO:0000259" key="12">
    <source>
        <dbReference type="Pfam" id="PF19269"/>
    </source>
</evidence>
<dbReference type="Gene3D" id="1.10.10.350">
    <property type="match status" value="1"/>
</dbReference>
<dbReference type="Pfam" id="PF19269">
    <property type="entry name" value="Anticodon_2"/>
    <property type="match status" value="1"/>
</dbReference>
<dbReference type="InterPro" id="IPR020751">
    <property type="entry name" value="aa-tRNA-synth_I_codon-bd_sub2"/>
</dbReference>
<comment type="catalytic activity">
    <reaction evidence="10">
        <text>tRNA(Glu) + L-glutamate + ATP = L-glutamyl-tRNA(Glu) + AMP + diphosphate</text>
        <dbReference type="Rhea" id="RHEA:23540"/>
        <dbReference type="Rhea" id="RHEA-COMP:9663"/>
        <dbReference type="Rhea" id="RHEA-COMP:9680"/>
        <dbReference type="ChEBI" id="CHEBI:29985"/>
        <dbReference type="ChEBI" id="CHEBI:30616"/>
        <dbReference type="ChEBI" id="CHEBI:33019"/>
        <dbReference type="ChEBI" id="CHEBI:78442"/>
        <dbReference type="ChEBI" id="CHEBI:78520"/>
        <dbReference type="ChEBI" id="CHEBI:456215"/>
        <dbReference type="EC" id="6.1.1.17"/>
    </reaction>
</comment>
<evidence type="ECO:0000256" key="4">
    <source>
        <dbReference type="ARBA" id="ARBA00022490"/>
    </source>
</evidence>
<dbReference type="InterPro" id="IPR020058">
    <property type="entry name" value="Glu/Gln-tRNA-synth_Ib_cat-dom"/>
</dbReference>
<protein>
    <recommendedName>
        <fullName evidence="10">Glutamate--tRNA ligase</fullName>
        <ecNumber evidence="10">6.1.1.17</ecNumber>
    </recommendedName>
    <alternativeName>
        <fullName evidence="10">Glutamyl-tRNA synthetase</fullName>
        <shortName evidence="10">GluRS</shortName>
    </alternativeName>
</protein>
<keyword evidence="6 10" id="KW-0547">Nucleotide-binding</keyword>
<dbReference type="InterPro" id="IPR004527">
    <property type="entry name" value="Glu-tRNA-ligase_bac/mito"/>
</dbReference>
<dbReference type="PANTHER" id="PTHR43311:SF2">
    <property type="entry name" value="GLUTAMATE--TRNA LIGASE, MITOCHONDRIAL-RELATED"/>
    <property type="match status" value="1"/>
</dbReference>
<gene>
    <name evidence="10" type="primary">gltX</name>
    <name evidence="13" type="ORF">AKJ09_02763</name>
</gene>
<evidence type="ECO:0000259" key="11">
    <source>
        <dbReference type="Pfam" id="PF00749"/>
    </source>
</evidence>
<dbReference type="OrthoDB" id="9807503at2"/>
<name>A0A0K1PSJ7_9BACT</name>
<dbReference type="SUPFAM" id="SSF52374">
    <property type="entry name" value="Nucleotidylyl transferase"/>
    <property type="match status" value="1"/>
</dbReference>